<name>A0ABX9Q4U2_9BACT</name>
<feature type="non-terminal residue" evidence="2">
    <location>
        <position position="1"/>
    </location>
</feature>
<proteinExistence type="predicted"/>
<protein>
    <recommendedName>
        <fullName evidence="4">MFS transporter</fullName>
    </recommendedName>
</protein>
<sequence length="107" mass="10408">ACSSRCPGTATAPATAALALVGMGVGPAASSSLLGPQSRAPWQYRGIVTSTLYSMRLLGGSLAVAALSLARGHFAAQFAIAAGLTALAALGMALAAPGLEGNVPREG</sequence>
<keyword evidence="3" id="KW-1185">Reference proteome</keyword>
<dbReference type="Proteomes" id="UP000278907">
    <property type="component" value="Unassembled WGS sequence"/>
</dbReference>
<evidence type="ECO:0000313" key="2">
    <source>
        <dbReference type="EMBL" id="RKH90742.1"/>
    </source>
</evidence>
<feature type="transmembrane region" description="Helical" evidence="1">
    <location>
        <begin position="46"/>
        <end position="67"/>
    </location>
</feature>
<comment type="caution">
    <text evidence="2">The sequence shown here is derived from an EMBL/GenBank/DDBJ whole genome shotgun (WGS) entry which is preliminary data.</text>
</comment>
<reference evidence="2 3" key="1">
    <citation type="submission" date="2018-09" db="EMBL/GenBank/DDBJ databases">
        <authorList>
            <person name="Livingstone P.G."/>
            <person name="Whitworth D.E."/>
        </authorList>
    </citation>
    <scope>NUCLEOTIDE SEQUENCE [LARGE SCALE GENOMIC DNA]</scope>
    <source>
        <strain evidence="2 3">CA031B</strain>
    </source>
</reference>
<evidence type="ECO:0000256" key="1">
    <source>
        <dbReference type="SAM" id="Phobius"/>
    </source>
</evidence>
<dbReference type="EMBL" id="RAWI01000598">
    <property type="protein sequence ID" value="RKH90742.1"/>
    <property type="molecule type" value="Genomic_DNA"/>
</dbReference>
<accession>A0ABX9Q4U2</accession>
<dbReference type="SUPFAM" id="SSF103473">
    <property type="entry name" value="MFS general substrate transporter"/>
    <property type="match status" value="1"/>
</dbReference>
<dbReference type="InterPro" id="IPR036259">
    <property type="entry name" value="MFS_trans_sf"/>
</dbReference>
<feature type="transmembrane region" description="Helical" evidence="1">
    <location>
        <begin position="74"/>
        <end position="96"/>
    </location>
</feature>
<gene>
    <name evidence="2" type="ORF">D7Y13_39470</name>
</gene>
<evidence type="ECO:0000313" key="3">
    <source>
        <dbReference type="Proteomes" id="UP000278907"/>
    </source>
</evidence>
<evidence type="ECO:0008006" key="4">
    <source>
        <dbReference type="Google" id="ProtNLM"/>
    </source>
</evidence>
<organism evidence="2 3">
    <name type="scientific">Corallococcus praedator</name>
    <dbReference type="NCBI Taxonomy" id="2316724"/>
    <lineage>
        <taxon>Bacteria</taxon>
        <taxon>Pseudomonadati</taxon>
        <taxon>Myxococcota</taxon>
        <taxon>Myxococcia</taxon>
        <taxon>Myxococcales</taxon>
        <taxon>Cystobacterineae</taxon>
        <taxon>Myxococcaceae</taxon>
        <taxon>Corallococcus</taxon>
    </lineage>
</organism>
<keyword evidence="1" id="KW-0812">Transmembrane</keyword>
<keyword evidence="1" id="KW-1133">Transmembrane helix</keyword>
<keyword evidence="1" id="KW-0472">Membrane</keyword>